<accession>A0A545TLK9</accession>
<dbReference type="NCBIfam" id="TIGR02595">
    <property type="entry name" value="PEP_CTERM"/>
    <property type="match status" value="1"/>
</dbReference>
<evidence type="ECO:0000313" key="4">
    <source>
        <dbReference type="Proteomes" id="UP000319732"/>
    </source>
</evidence>
<comment type="caution">
    <text evidence="3">The sequence shown here is derived from an EMBL/GenBank/DDBJ whole genome shotgun (WGS) entry which is preliminary data.</text>
</comment>
<feature type="chain" id="PRO_5021882823" evidence="1">
    <location>
        <begin position="31"/>
        <end position="184"/>
    </location>
</feature>
<dbReference type="Proteomes" id="UP000319732">
    <property type="component" value="Unassembled WGS sequence"/>
</dbReference>
<dbReference type="EMBL" id="VHSG01000013">
    <property type="protein sequence ID" value="TQV78120.1"/>
    <property type="molecule type" value="Genomic_DNA"/>
</dbReference>
<protein>
    <submittedName>
        <fullName evidence="3">PEP-CTERM sorting domain-containing protein</fullName>
    </submittedName>
</protein>
<dbReference type="AlphaFoldDB" id="A0A545TLK9"/>
<reference evidence="3 4" key="1">
    <citation type="submission" date="2019-06" db="EMBL/GenBank/DDBJ databases">
        <title>Whole genome sequence for Cellvibrionaceae sp. R142.</title>
        <authorList>
            <person name="Wang G."/>
        </authorList>
    </citation>
    <scope>NUCLEOTIDE SEQUENCE [LARGE SCALE GENOMIC DNA]</scope>
    <source>
        <strain evidence="3 4">R142</strain>
    </source>
</reference>
<feature type="signal peptide" evidence="1">
    <location>
        <begin position="1"/>
        <end position="30"/>
    </location>
</feature>
<dbReference type="InterPro" id="IPR013424">
    <property type="entry name" value="Ice-binding_C"/>
</dbReference>
<dbReference type="RefSeq" id="WP_142904899.1">
    <property type="nucleotide sequence ID" value="NZ_ML660094.1"/>
</dbReference>
<feature type="domain" description="Ice-binding protein C-terminal" evidence="2">
    <location>
        <begin position="160"/>
        <end position="183"/>
    </location>
</feature>
<sequence length="184" mass="18585">MFTSNNFSLNLAALATMFIAALLTAGVTQAAPATAVPAALERGAQLPGEQLLASGLELLAGAETGSTALLLNSRRPSPTFGSLNPATIDLAHTTLDVFDAVPIADRATADGFVATPDGRLFAAFLEPGVVEDGALLLAATAAARQPEEEEIVDTAILAGATPEPGTLVLLALGLASLVVARNRA</sequence>
<keyword evidence="1" id="KW-0732">Signal</keyword>
<gene>
    <name evidence="3" type="ORF">FKG94_13655</name>
</gene>
<dbReference type="Pfam" id="PF07589">
    <property type="entry name" value="PEP-CTERM"/>
    <property type="match status" value="1"/>
</dbReference>
<evidence type="ECO:0000313" key="3">
    <source>
        <dbReference type="EMBL" id="TQV78120.1"/>
    </source>
</evidence>
<evidence type="ECO:0000259" key="2">
    <source>
        <dbReference type="Pfam" id="PF07589"/>
    </source>
</evidence>
<proteinExistence type="predicted"/>
<name>A0A545TLK9_9GAMM</name>
<evidence type="ECO:0000256" key="1">
    <source>
        <dbReference type="SAM" id="SignalP"/>
    </source>
</evidence>
<organism evidence="3 4">
    <name type="scientific">Exilibacterium tricleocarpae</name>
    <dbReference type="NCBI Taxonomy" id="2591008"/>
    <lineage>
        <taxon>Bacteria</taxon>
        <taxon>Pseudomonadati</taxon>
        <taxon>Pseudomonadota</taxon>
        <taxon>Gammaproteobacteria</taxon>
        <taxon>Cellvibrionales</taxon>
        <taxon>Cellvibrionaceae</taxon>
        <taxon>Exilibacterium</taxon>
    </lineage>
</organism>
<keyword evidence="4" id="KW-1185">Reference proteome</keyword>